<dbReference type="Gene3D" id="3.40.50.2000">
    <property type="entry name" value="Glycogen Phosphorylase B"/>
    <property type="match status" value="1"/>
</dbReference>
<dbReference type="KEGG" id="abat:CFX1CAM_1156"/>
<evidence type="ECO:0000313" key="2">
    <source>
        <dbReference type="Proteomes" id="UP000195514"/>
    </source>
</evidence>
<dbReference type="SUPFAM" id="SSF53756">
    <property type="entry name" value="UDP-Glycosyltransferase/glycogen phosphorylase"/>
    <property type="match status" value="1"/>
</dbReference>
<accession>A0A1Y6K3H1</accession>
<dbReference type="AlphaFoldDB" id="A0A1Y6K3H1"/>
<keyword evidence="2" id="KW-1185">Reference proteome</keyword>
<dbReference type="Proteomes" id="UP000195514">
    <property type="component" value="Chromosome I"/>
</dbReference>
<protein>
    <recommendedName>
        <fullName evidence="3">Glycosyltransferase subfamily 4-like N-terminal domain-containing protein</fullName>
    </recommendedName>
</protein>
<sequence>MAENPLLIVVNFFKQMQGQPCIVFLGGYPYPSRLGDGYYQRVASIGQQLSSFYQIYIDRKDLPDKTGWLDCPQPGILSLSIRHNWVARLTAIICILLAKKLYVHSIYPLKHLLFLLRLPHVLKLVDFHGAVPEEQSMMNDLKTSRQLEKMEKIAIDRADRYIFVTEAMVEHFSKKYHVSFSSNYFTIPIVPKLSSTIPSKPPIIDKPVVVYAGGIQVWQKIPEMIAAISNTVDAYQFRLFTTQPEEMRSLLYAKGVDHTNIEISRKTHAEIIEIYKDCHFGFLLRDDHVVNQVACPTKLIEYLAFGVLPILINVRIGDFSSMGMRYLSLTDFVNLKIPHQNNLKEMVEQNYNVYQSLQTKHNMEMELLKQYLSVER</sequence>
<dbReference type="OrthoDB" id="9771846at2"/>
<evidence type="ECO:0000313" key="1">
    <source>
        <dbReference type="EMBL" id="SMX54221.1"/>
    </source>
</evidence>
<name>A0A1Y6K3H1_9CHLR</name>
<evidence type="ECO:0008006" key="3">
    <source>
        <dbReference type="Google" id="ProtNLM"/>
    </source>
</evidence>
<proteinExistence type="predicted"/>
<organism evidence="1 2">
    <name type="scientific">Candidatus Brevifilum fermentans</name>
    <dbReference type="NCBI Taxonomy" id="1986204"/>
    <lineage>
        <taxon>Bacteria</taxon>
        <taxon>Bacillati</taxon>
        <taxon>Chloroflexota</taxon>
        <taxon>Anaerolineae</taxon>
        <taxon>Anaerolineales</taxon>
        <taxon>Anaerolineaceae</taxon>
        <taxon>Candidatus Brevifilum</taxon>
    </lineage>
</organism>
<dbReference type="EMBL" id="LT859958">
    <property type="protein sequence ID" value="SMX54221.1"/>
    <property type="molecule type" value="Genomic_DNA"/>
</dbReference>
<gene>
    <name evidence="1" type="ORF">CFX1CAM_1156</name>
</gene>
<reference evidence="2" key="1">
    <citation type="submission" date="2017-05" db="EMBL/GenBank/DDBJ databases">
        <authorList>
            <person name="Kirkegaard R."/>
            <person name="Mcilroy J S."/>
        </authorList>
    </citation>
    <scope>NUCLEOTIDE SEQUENCE [LARGE SCALE GENOMIC DNA]</scope>
</reference>
<dbReference type="RefSeq" id="WP_087862086.1">
    <property type="nucleotide sequence ID" value="NZ_LT859958.1"/>
</dbReference>